<dbReference type="PANTHER" id="PTHR34145:SF68">
    <property type="entry name" value="FBD DOMAIN-CONTAINING PROTEIN"/>
    <property type="match status" value="1"/>
</dbReference>
<dbReference type="InterPro" id="IPR053772">
    <property type="entry name" value="At1g61320/At1g61330-like"/>
</dbReference>
<proteinExistence type="predicted"/>
<dbReference type="EMBL" id="PDCK01000045">
    <property type="protein sequence ID" value="PRQ17674.1"/>
    <property type="molecule type" value="Genomic_DNA"/>
</dbReference>
<feature type="domain" description="F-box" evidence="1">
    <location>
        <begin position="28"/>
        <end position="69"/>
    </location>
</feature>
<dbReference type="Gene3D" id="3.80.10.10">
    <property type="entry name" value="Ribonuclease Inhibitor"/>
    <property type="match status" value="1"/>
</dbReference>
<dbReference type="Gramene" id="PRQ17674">
    <property type="protein sequence ID" value="PRQ17674"/>
    <property type="gene ID" value="RchiOBHm_Chr7g0197551"/>
</dbReference>
<dbReference type="SUPFAM" id="SSF52047">
    <property type="entry name" value="RNI-like"/>
    <property type="match status" value="1"/>
</dbReference>
<dbReference type="InterPro" id="IPR032675">
    <property type="entry name" value="LRR_dom_sf"/>
</dbReference>
<evidence type="ECO:0000313" key="2">
    <source>
        <dbReference type="EMBL" id="PRQ17674.1"/>
    </source>
</evidence>
<organism evidence="2 3">
    <name type="scientific">Rosa chinensis</name>
    <name type="common">China rose</name>
    <dbReference type="NCBI Taxonomy" id="74649"/>
    <lineage>
        <taxon>Eukaryota</taxon>
        <taxon>Viridiplantae</taxon>
        <taxon>Streptophyta</taxon>
        <taxon>Embryophyta</taxon>
        <taxon>Tracheophyta</taxon>
        <taxon>Spermatophyta</taxon>
        <taxon>Magnoliopsida</taxon>
        <taxon>eudicotyledons</taxon>
        <taxon>Gunneridae</taxon>
        <taxon>Pentapetalae</taxon>
        <taxon>rosids</taxon>
        <taxon>fabids</taxon>
        <taxon>Rosales</taxon>
        <taxon>Rosaceae</taxon>
        <taxon>Rosoideae</taxon>
        <taxon>Rosoideae incertae sedis</taxon>
        <taxon>Rosa</taxon>
    </lineage>
</organism>
<dbReference type="OMA" id="DRTHEVK"/>
<dbReference type="Pfam" id="PF00646">
    <property type="entry name" value="F-box"/>
    <property type="match status" value="1"/>
</dbReference>
<evidence type="ECO:0000313" key="3">
    <source>
        <dbReference type="Proteomes" id="UP000238479"/>
    </source>
</evidence>
<reference evidence="2 3" key="1">
    <citation type="journal article" date="2018" name="Nat. Genet.">
        <title>The Rosa genome provides new insights in the design of modern roses.</title>
        <authorList>
            <person name="Bendahmane M."/>
        </authorList>
    </citation>
    <scope>NUCLEOTIDE SEQUENCE [LARGE SCALE GENOMIC DNA]</scope>
    <source>
        <strain evidence="3">cv. Old Blush</strain>
    </source>
</reference>
<gene>
    <name evidence="2" type="ORF">RchiOBHm_Chr7g0197551</name>
</gene>
<dbReference type="Proteomes" id="UP000238479">
    <property type="component" value="Chromosome 7"/>
</dbReference>
<evidence type="ECO:0000259" key="1">
    <source>
        <dbReference type="SMART" id="SM00256"/>
    </source>
</evidence>
<dbReference type="InterPro" id="IPR053781">
    <property type="entry name" value="F-box_AtFBL13-like"/>
</dbReference>
<dbReference type="Gene3D" id="1.20.1280.50">
    <property type="match status" value="1"/>
</dbReference>
<dbReference type="SUPFAM" id="SSF81383">
    <property type="entry name" value="F-box domain"/>
    <property type="match status" value="1"/>
</dbReference>
<dbReference type="InterPro" id="IPR001810">
    <property type="entry name" value="F-box_dom"/>
</dbReference>
<comment type="caution">
    <text evidence="2">The sequence shown here is derived from an EMBL/GenBank/DDBJ whole genome shotgun (WGS) entry which is preliminary data.</text>
</comment>
<dbReference type="PANTHER" id="PTHR34145">
    <property type="entry name" value="OS02G0105600 PROTEIN"/>
    <property type="match status" value="1"/>
</dbReference>
<dbReference type="SMART" id="SM00256">
    <property type="entry name" value="FBOX"/>
    <property type="match status" value="1"/>
</dbReference>
<dbReference type="CDD" id="cd22160">
    <property type="entry name" value="F-box_AtFBL13-like"/>
    <property type="match status" value="1"/>
</dbReference>
<keyword evidence="3" id="KW-1185">Reference proteome</keyword>
<dbReference type="OrthoDB" id="1696527at2759"/>
<dbReference type="Pfam" id="PF23622">
    <property type="entry name" value="LRR_At1g61320_AtMIF1"/>
    <property type="match status" value="1"/>
</dbReference>
<dbReference type="InterPro" id="IPR055357">
    <property type="entry name" value="LRR_At1g61320_AtMIF1"/>
</dbReference>
<dbReference type="InterPro" id="IPR036047">
    <property type="entry name" value="F-box-like_dom_sf"/>
</dbReference>
<name>A0A2P6P6Z0_ROSCH</name>
<protein>
    <submittedName>
        <fullName evidence="2">Putative F-box domain, leucine-rich repeat domain, L domain-containing protein</fullName>
    </submittedName>
</protein>
<dbReference type="STRING" id="74649.A0A2P6P6Z0"/>
<accession>A0A2P6P6Z0</accession>
<dbReference type="AlphaFoldDB" id="A0A2P6P6Z0"/>
<sequence length="473" mass="54312">MAEPSNKGGYNLRKRRKTCAVVDRISGMPDEIVVSILSFLPLKEAQATCILSRRWHYVWASLMTLNFDTKKRLSTLKGLKPKERDQGLIKRYAKWVNSVVEQHRAPCIDQFRVSFYLDKSFSTSIDKWVEFALKKGVQMLELNLLEYVYYCKIKPGYPFPQQLLGLNREGAESAWKHLCRDGPSHQPCVCVGLKSLRVLTLECVDISGDVLEYFLRTCPVLERVSVYGSSTLVYLRVVGPSIALKHLVIQRCSNVVGIEIVDADVISFTYDGGEGIHLRLENVPHLVEVSIYEHREYYSFLSIDVLFASLSSCVSQLEILKMNNTILYYRESYMVPMLPNLKLLGLSFKDDEALMQLASFLKSSPCVERLVIHLHYSISNRKKCHFKNKKAAKCSHADLKAVKLVGYDGSTREDEIVKYLTKTAINLEQIVIDPARNWLYRIPKRKDAMRREEQVRAHFRQLKVPSNIDFVCL</sequence>